<reference evidence="8 9" key="1">
    <citation type="journal article" date="2021" name="Elife">
        <title>Chloroplast acquisition without the gene transfer in kleptoplastic sea slugs, Plakobranchus ocellatus.</title>
        <authorList>
            <person name="Maeda T."/>
            <person name="Takahashi S."/>
            <person name="Yoshida T."/>
            <person name="Shimamura S."/>
            <person name="Takaki Y."/>
            <person name="Nagai Y."/>
            <person name="Toyoda A."/>
            <person name="Suzuki Y."/>
            <person name="Arimoto A."/>
            <person name="Ishii H."/>
            <person name="Satoh N."/>
            <person name="Nishiyama T."/>
            <person name="Hasebe M."/>
            <person name="Maruyama T."/>
            <person name="Minagawa J."/>
            <person name="Obokata J."/>
            <person name="Shigenobu S."/>
        </authorList>
    </citation>
    <scope>NUCLEOTIDE SEQUENCE [LARGE SCALE GENOMIC DNA]</scope>
</reference>
<comment type="caution">
    <text evidence="8">The sequence shown here is derived from an EMBL/GenBank/DDBJ whole genome shotgun (WGS) entry which is preliminary data.</text>
</comment>
<dbReference type="Pfam" id="PF00466">
    <property type="entry name" value="Ribosomal_L10"/>
    <property type="match status" value="1"/>
</dbReference>
<name>A0AAV4B4P1_9GAST</name>
<gene>
    <name evidence="8" type="ORF">PoB_004067700</name>
</gene>
<evidence type="ECO:0000313" key="8">
    <source>
        <dbReference type="EMBL" id="GFO14172.1"/>
    </source>
</evidence>
<keyword evidence="3" id="KW-0687">Ribonucleoprotein</keyword>
<keyword evidence="2 8" id="KW-0689">Ribosomal protein</keyword>
<dbReference type="GO" id="GO:0005840">
    <property type="term" value="C:ribosome"/>
    <property type="evidence" value="ECO:0007669"/>
    <property type="project" value="UniProtKB-KW"/>
</dbReference>
<dbReference type="InterPro" id="IPR001790">
    <property type="entry name" value="Ribosomal_uL10"/>
</dbReference>
<keyword evidence="9" id="KW-1185">Reference proteome</keyword>
<evidence type="ECO:0000313" key="9">
    <source>
        <dbReference type="Proteomes" id="UP000735302"/>
    </source>
</evidence>
<evidence type="ECO:0000256" key="1">
    <source>
        <dbReference type="ARBA" id="ARBA00008889"/>
    </source>
</evidence>
<feature type="coiled-coil region" evidence="6">
    <location>
        <begin position="56"/>
        <end position="83"/>
    </location>
</feature>
<dbReference type="SUPFAM" id="SSF160369">
    <property type="entry name" value="Ribosomal protein L10-like"/>
    <property type="match status" value="1"/>
</dbReference>
<dbReference type="AlphaFoldDB" id="A0AAV4B4P1"/>
<dbReference type="Gene3D" id="3.30.70.1730">
    <property type="match status" value="1"/>
</dbReference>
<dbReference type="InterPro" id="IPR047865">
    <property type="entry name" value="Ribosomal_uL10_bac_type"/>
</dbReference>
<feature type="region of interest" description="Disordered" evidence="7">
    <location>
        <begin position="231"/>
        <end position="268"/>
    </location>
</feature>
<evidence type="ECO:0000256" key="4">
    <source>
        <dbReference type="ARBA" id="ARBA00035707"/>
    </source>
</evidence>
<evidence type="ECO:0000256" key="3">
    <source>
        <dbReference type="ARBA" id="ARBA00023274"/>
    </source>
</evidence>
<sequence>MASFTFGQTVRRLSTTTSCLGRKINIQKPAMPWIERRILNAVTVPLLPHETRTPPQICLEEQRKKENEKKSELQEAYEAFRTKDCLKMLSENQMVAICHVLPMTSRDFFNVRIKIHTAGMKLKFANNRWIRNAIQNSRFENLEPFFTSDNIYILCEETRLTDLMAVLKKTPEIQLLGGLVENRIMSKAAMQDAAKLPSLDIMRGELLTILSASASKTSRLLGRHQTELSSNLGQLVKQGRSGDADHEKAKDPDIVQNESNSVDGEGES</sequence>
<evidence type="ECO:0000256" key="2">
    <source>
        <dbReference type="ARBA" id="ARBA00022980"/>
    </source>
</evidence>
<proteinExistence type="inferred from homology"/>
<organism evidence="8 9">
    <name type="scientific">Plakobranchus ocellatus</name>
    <dbReference type="NCBI Taxonomy" id="259542"/>
    <lineage>
        <taxon>Eukaryota</taxon>
        <taxon>Metazoa</taxon>
        <taxon>Spiralia</taxon>
        <taxon>Lophotrochozoa</taxon>
        <taxon>Mollusca</taxon>
        <taxon>Gastropoda</taxon>
        <taxon>Heterobranchia</taxon>
        <taxon>Euthyneura</taxon>
        <taxon>Panpulmonata</taxon>
        <taxon>Sacoglossa</taxon>
        <taxon>Placobranchoidea</taxon>
        <taxon>Plakobranchidae</taxon>
        <taxon>Plakobranchus</taxon>
    </lineage>
</organism>
<evidence type="ECO:0000256" key="6">
    <source>
        <dbReference type="SAM" id="Coils"/>
    </source>
</evidence>
<feature type="compositionally biased region" description="Basic and acidic residues" evidence="7">
    <location>
        <begin position="240"/>
        <end position="253"/>
    </location>
</feature>
<keyword evidence="6" id="KW-0175">Coiled coil</keyword>
<dbReference type="GO" id="GO:1990904">
    <property type="term" value="C:ribonucleoprotein complex"/>
    <property type="evidence" value="ECO:0007669"/>
    <property type="project" value="UniProtKB-KW"/>
</dbReference>
<dbReference type="EMBL" id="BLXT01004527">
    <property type="protein sequence ID" value="GFO14172.1"/>
    <property type="molecule type" value="Genomic_DNA"/>
</dbReference>
<accession>A0AAV4B4P1</accession>
<dbReference type="Proteomes" id="UP000735302">
    <property type="component" value="Unassembled WGS sequence"/>
</dbReference>
<dbReference type="PANTHER" id="PTHR11560">
    <property type="entry name" value="39S RIBOSOMAL PROTEIN L10, MITOCHONDRIAL"/>
    <property type="match status" value="1"/>
</dbReference>
<evidence type="ECO:0000256" key="5">
    <source>
        <dbReference type="ARBA" id="ARBA00035716"/>
    </source>
</evidence>
<dbReference type="InterPro" id="IPR043141">
    <property type="entry name" value="Ribosomal_uL10-like_sf"/>
</dbReference>
<comment type="similarity">
    <text evidence="1">Belongs to the universal ribosomal protein uL10 family.</text>
</comment>
<protein>
    <recommendedName>
        <fullName evidence="4">Large ribosomal subunit protein uL10m</fullName>
    </recommendedName>
    <alternativeName>
        <fullName evidence="5">39S ribosomal protein L10, mitochondrial</fullName>
    </alternativeName>
</protein>
<evidence type="ECO:0000256" key="7">
    <source>
        <dbReference type="SAM" id="MobiDB-lite"/>
    </source>
</evidence>